<dbReference type="SUPFAM" id="SSF52540">
    <property type="entry name" value="P-loop containing nucleoside triphosphate hydrolases"/>
    <property type="match status" value="1"/>
</dbReference>
<evidence type="ECO:0000256" key="7">
    <source>
        <dbReference type="SAM" id="MobiDB-lite"/>
    </source>
</evidence>
<keyword evidence="2" id="KW-0378">Hydrolase</keyword>
<feature type="compositionally biased region" description="Low complexity" evidence="7">
    <location>
        <begin position="331"/>
        <end position="340"/>
    </location>
</feature>
<evidence type="ECO:0000256" key="3">
    <source>
        <dbReference type="ARBA" id="ARBA00022806"/>
    </source>
</evidence>
<dbReference type="AlphaFoldDB" id="A0AA35W672"/>
<dbReference type="Gene3D" id="3.40.50.300">
    <property type="entry name" value="P-loop containing nucleotide triphosphate hydrolases"/>
    <property type="match status" value="2"/>
</dbReference>
<dbReference type="PRINTS" id="PR00851">
    <property type="entry name" value="XRODRMPGMNTB"/>
</dbReference>
<keyword evidence="1" id="KW-0547">Nucleotide-binding</keyword>
<accession>A0AA35W672</accession>
<dbReference type="PANTHER" id="PTHR11274:SF0">
    <property type="entry name" value="GENERAL TRANSCRIPTION AND DNA REPAIR FACTOR IIH HELICASE SUBUNIT XPB"/>
    <property type="match status" value="1"/>
</dbReference>
<dbReference type="InterPro" id="IPR027417">
    <property type="entry name" value="P-loop_NTPase"/>
</dbReference>
<feature type="domain" description="Helicase ATP-binding" evidence="8">
    <location>
        <begin position="1"/>
        <end position="77"/>
    </location>
</feature>
<dbReference type="InterPro" id="IPR050615">
    <property type="entry name" value="ATP-dep_DNA_Helicase"/>
</dbReference>
<evidence type="ECO:0000256" key="5">
    <source>
        <dbReference type="ARBA" id="ARBA00044799"/>
    </source>
</evidence>
<feature type="region of interest" description="Disordered" evidence="7">
    <location>
        <begin position="308"/>
        <end position="340"/>
    </location>
</feature>
<dbReference type="GO" id="GO:0000112">
    <property type="term" value="C:nucleotide-excision repair factor 3 complex"/>
    <property type="evidence" value="ECO:0007669"/>
    <property type="project" value="TreeGrafter"/>
</dbReference>
<reference evidence="10" key="1">
    <citation type="submission" date="2023-03" db="EMBL/GenBank/DDBJ databases">
        <authorList>
            <person name="Steffen K."/>
            <person name="Cardenas P."/>
        </authorList>
    </citation>
    <scope>NUCLEOTIDE SEQUENCE</scope>
</reference>
<evidence type="ECO:0000313" key="10">
    <source>
        <dbReference type="EMBL" id="CAI8001506.1"/>
    </source>
</evidence>
<sequence>MVAYTQKRAWDSQQMMNFLQQQEWGLMILDEVQTIPADKFRRTLAVVQAHTKLGLTATLVREDDKIQDLNFLIGPKLYEANWMELQNNGFIAKVQCAEVWCPMTPEFYSEYLKIKTRRKKLLYVMNPNKFRACQFLMKHHEQRNDKIIIFSDVVFSLRTYAKRLNKPFIDGQTNQQERMKVLQNFKHNPLINTILISKVGDNSFDLPDANVLIQISAHGGSRRQEAQRLGRILRAKKDSVAEEYNAFFYTLVSQDTEEMHFSTKRQRFLVNQGYSFKVVSKLGIEDEPSLSLSTKKEQAELLQEVLSASDTDADEEGTAGKQGFQVGAGSGVSRRAGSMASMSGGDDMVYMEYRTSRPQHPLFKLRKH</sequence>
<evidence type="ECO:0000256" key="4">
    <source>
        <dbReference type="ARBA" id="ARBA00022840"/>
    </source>
</evidence>
<dbReference type="InterPro" id="IPR001161">
    <property type="entry name" value="XPB/Ssl2"/>
</dbReference>
<dbReference type="PROSITE" id="PS51194">
    <property type="entry name" value="HELICASE_CTER"/>
    <property type="match status" value="1"/>
</dbReference>
<keyword evidence="11" id="KW-1185">Reference proteome</keyword>
<dbReference type="GO" id="GO:0005524">
    <property type="term" value="F:ATP binding"/>
    <property type="evidence" value="ECO:0007669"/>
    <property type="project" value="UniProtKB-KW"/>
</dbReference>
<dbReference type="GO" id="GO:0097550">
    <property type="term" value="C:transcription preinitiation complex"/>
    <property type="evidence" value="ECO:0007669"/>
    <property type="project" value="TreeGrafter"/>
</dbReference>
<feature type="domain" description="Helicase C-terminal" evidence="9">
    <location>
        <begin position="131"/>
        <end position="290"/>
    </location>
</feature>
<gene>
    <name evidence="10" type="ORF">GBAR_LOCUS3205</name>
</gene>
<dbReference type="Pfam" id="PF16203">
    <property type="entry name" value="ERCC3_RAD25_C"/>
    <property type="match status" value="1"/>
</dbReference>
<dbReference type="PANTHER" id="PTHR11274">
    <property type="entry name" value="RAD25/XP-B DNA REPAIR HELICASE"/>
    <property type="match status" value="1"/>
</dbReference>
<name>A0AA35W672_GEOBA</name>
<keyword evidence="4" id="KW-0067">ATP-binding</keyword>
<dbReference type="FunFam" id="3.40.50.300:FF:000117">
    <property type="entry name" value="Putative DNA repair helicase rad25"/>
    <property type="match status" value="1"/>
</dbReference>
<dbReference type="Proteomes" id="UP001174909">
    <property type="component" value="Unassembled WGS sequence"/>
</dbReference>
<dbReference type="InterPro" id="IPR014001">
    <property type="entry name" value="Helicase_ATP-bd"/>
</dbReference>
<dbReference type="SMART" id="SM00490">
    <property type="entry name" value="HELICc"/>
    <property type="match status" value="1"/>
</dbReference>
<comment type="caution">
    <text evidence="10">The sequence shown here is derived from an EMBL/GenBank/DDBJ whole genome shotgun (WGS) entry which is preliminary data.</text>
</comment>
<proteinExistence type="predicted"/>
<dbReference type="PROSITE" id="PS51192">
    <property type="entry name" value="HELICASE_ATP_BIND_1"/>
    <property type="match status" value="1"/>
</dbReference>
<evidence type="ECO:0000256" key="6">
    <source>
        <dbReference type="ARBA" id="ARBA00044810"/>
    </source>
</evidence>
<keyword evidence="3 10" id="KW-0347">Helicase</keyword>
<dbReference type="GO" id="GO:0005675">
    <property type="term" value="C:transcription factor TFIIH holo complex"/>
    <property type="evidence" value="ECO:0007669"/>
    <property type="project" value="TreeGrafter"/>
</dbReference>
<evidence type="ECO:0000259" key="9">
    <source>
        <dbReference type="PROSITE" id="PS51194"/>
    </source>
</evidence>
<dbReference type="CDD" id="cd18789">
    <property type="entry name" value="SF2_C_XPB"/>
    <property type="match status" value="1"/>
</dbReference>
<dbReference type="GO" id="GO:0043138">
    <property type="term" value="F:3'-5' DNA helicase activity"/>
    <property type="evidence" value="ECO:0007669"/>
    <property type="project" value="TreeGrafter"/>
</dbReference>
<dbReference type="EMBL" id="CASHTH010000443">
    <property type="protein sequence ID" value="CAI8001506.1"/>
    <property type="molecule type" value="Genomic_DNA"/>
</dbReference>
<evidence type="ECO:0000256" key="1">
    <source>
        <dbReference type="ARBA" id="ARBA00022741"/>
    </source>
</evidence>
<dbReference type="NCBIfam" id="TIGR00603">
    <property type="entry name" value="rad25"/>
    <property type="match status" value="1"/>
</dbReference>
<dbReference type="InterPro" id="IPR001650">
    <property type="entry name" value="Helicase_C-like"/>
</dbReference>
<protein>
    <recommendedName>
        <fullName evidence="5">General transcription and DNA repair factor IIH helicase/translocase subunit XPB</fullName>
    </recommendedName>
    <alternativeName>
        <fullName evidence="6">DNA 3'-5' helicase/translocase XPB</fullName>
    </alternativeName>
</protein>
<evidence type="ECO:0000313" key="11">
    <source>
        <dbReference type="Proteomes" id="UP001174909"/>
    </source>
</evidence>
<organism evidence="10 11">
    <name type="scientific">Geodia barretti</name>
    <name type="common">Barrett's horny sponge</name>
    <dbReference type="NCBI Taxonomy" id="519541"/>
    <lineage>
        <taxon>Eukaryota</taxon>
        <taxon>Metazoa</taxon>
        <taxon>Porifera</taxon>
        <taxon>Demospongiae</taxon>
        <taxon>Heteroscleromorpha</taxon>
        <taxon>Tetractinellida</taxon>
        <taxon>Astrophorina</taxon>
        <taxon>Geodiidae</taxon>
        <taxon>Geodia</taxon>
    </lineage>
</organism>
<evidence type="ECO:0000256" key="2">
    <source>
        <dbReference type="ARBA" id="ARBA00022801"/>
    </source>
</evidence>
<evidence type="ECO:0000259" key="8">
    <source>
        <dbReference type="PROSITE" id="PS51192"/>
    </source>
</evidence>
<dbReference type="GO" id="GO:0006289">
    <property type="term" value="P:nucleotide-excision repair"/>
    <property type="evidence" value="ECO:0007669"/>
    <property type="project" value="InterPro"/>
</dbReference>
<dbReference type="InterPro" id="IPR032438">
    <property type="entry name" value="ERCC3_RAD25_C"/>
</dbReference>
<dbReference type="GO" id="GO:0006367">
    <property type="term" value="P:transcription initiation at RNA polymerase II promoter"/>
    <property type="evidence" value="ECO:0007669"/>
    <property type="project" value="InterPro"/>
</dbReference>
<dbReference type="GO" id="GO:0016787">
    <property type="term" value="F:hydrolase activity"/>
    <property type="evidence" value="ECO:0007669"/>
    <property type="project" value="UniProtKB-KW"/>
</dbReference>